<dbReference type="OrthoDB" id="1452344at2"/>
<comment type="caution">
    <text evidence="1">The sequence shown here is derived from an EMBL/GenBank/DDBJ whole genome shotgun (WGS) entry which is preliminary data.</text>
</comment>
<dbReference type="HOGENOM" id="CLU_2754902_0_0_6"/>
<keyword evidence="2" id="KW-1185">Reference proteome</keyword>
<dbReference type="Proteomes" id="UP000006201">
    <property type="component" value="Unassembled WGS sequence"/>
</dbReference>
<reference evidence="1 2" key="1">
    <citation type="submission" date="2006-02" db="EMBL/GenBank/DDBJ databases">
        <authorList>
            <person name="Moran M.A."/>
            <person name="Kjelleberg S."/>
            <person name="Egan S."/>
            <person name="Saunders N."/>
            <person name="Thomas T."/>
            <person name="Ferriera S."/>
            <person name="Johnson J."/>
            <person name="Kravitz S."/>
            <person name="Halpern A."/>
            <person name="Remington K."/>
            <person name="Beeson K."/>
            <person name="Tran B."/>
            <person name="Rogers Y.-H."/>
            <person name="Friedman R."/>
            <person name="Venter J.C."/>
        </authorList>
    </citation>
    <scope>NUCLEOTIDE SEQUENCE [LARGE SCALE GENOMIC DNA]</scope>
    <source>
        <strain evidence="1 2">D2</strain>
    </source>
</reference>
<dbReference type="RefSeq" id="WP_009836488.1">
    <property type="nucleotide sequence ID" value="NZ_AAOH01000001.1"/>
</dbReference>
<organism evidence="1 2">
    <name type="scientific">Pseudoalteromonas tunicata D2</name>
    <dbReference type="NCBI Taxonomy" id="87626"/>
    <lineage>
        <taxon>Bacteria</taxon>
        <taxon>Pseudomonadati</taxon>
        <taxon>Pseudomonadota</taxon>
        <taxon>Gammaproteobacteria</taxon>
        <taxon>Alteromonadales</taxon>
        <taxon>Pseudoalteromonadaceae</taxon>
        <taxon>Pseudoalteromonas</taxon>
    </lineage>
</organism>
<gene>
    <name evidence="1" type="ORF">PTD2_01421</name>
</gene>
<dbReference type="eggNOG" id="ENOG5033GA4">
    <property type="taxonomic scope" value="Bacteria"/>
</dbReference>
<accession>A4C3Q5</accession>
<protein>
    <submittedName>
        <fullName evidence="1">Uncharacterized protein</fullName>
    </submittedName>
</protein>
<proteinExistence type="predicted"/>
<evidence type="ECO:0000313" key="1">
    <source>
        <dbReference type="EMBL" id="EAR30187.1"/>
    </source>
</evidence>
<sequence>MKATICALIDNPGEVELTESWLEANRKVLCFVSEQNACGCCVMGWDIEGPDEIVSTLPNHISASSKWTSS</sequence>
<name>A4C3Q5_9GAMM</name>
<dbReference type="EMBL" id="AAOH01000001">
    <property type="protein sequence ID" value="EAR30187.1"/>
    <property type="molecule type" value="Genomic_DNA"/>
</dbReference>
<evidence type="ECO:0000313" key="2">
    <source>
        <dbReference type="Proteomes" id="UP000006201"/>
    </source>
</evidence>
<dbReference type="AlphaFoldDB" id="A4C3Q5"/>
<dbReference type="STRING" id="87626.PTD2_01421"/>